<reference evidence="2" key="1">
    <citation type="submission" date="2020-08" db="EMBL/GenBank/DDBJ databases">
        <title>Multicomponent nature underlies the extraordinary mechanical properties of spider dragline silk.</title>
        <authorList>
            <person name="Kono N."/>
            <person name="Nakamura H."/>
            <person name="Mori M."/>
            <person name="Yoshida Y."/>
            <person name="Ohtoshi R."/>
            <person name="Malay A.D."/>
            <person name="Moran D.A.P."/>
            <person name="Tomita M."/>
            <person name="Numata K."/>
            <person name="Arakawa K."/>
        </authorList>
    </citation>
    <scope>NUCLEOTIDE SEQUENCE</scope>
</reference>
<feature type="region of interest" description="Disordered" evidence="1">
    <location>
        <begin position="29"/>
        <end position="165"/>
    </location>
</feature>
<keyword evidence="3" id="KW-1185">Reference proteome</keyword>
<dbReference type="EMBL" id="BMAV01006674">
    <property type="protein sequence ID" value="GFY48855.1"/>
    <property type="molecule type" value="Genomic_DNA"/>
</dbReference>
<comment type="caution">
    <text evidence="2">The sequence shown here is derived from an EMBL/GenBank/DDBJ whole genome shotgun (WGS) entry which is preliminary data.</text>
</comment>
<dbReference type="Proteomes" id="UP000886998">
    <property type="component" value="Unassembled WGS sequence"/>
</dbReference>
<proteinExistence type="predicted"/>
<dbReference type="AlphaFoldDB" id="A0A8X7BYR2"/>
<accession>A0A8X7BYR2</accession>
<feature type="compositionally biased region" description="Basic residues" evidence="1">
    <location>
        <begin position="29"/>
        <end position="41"/>
    </location>
</feature>
<evidence type="ECO:0000256" key="1">
    <source>
        <dbReference type="SAM" id="MobiDB-lite"/>
    </source>
</evidence>
<feature type="compositionally biased region" description="Polar residues" evidence="1">
    <location>
        <begin position="92"/>
        <end position="102"/>
    </location>
</feature>
<organism evidence="2 3">
    <name type="scientific">Trichonephila inaurata madagascariensis</name>
    <dbReference type="NCBI Taxonomy" id="2747483"/>
    <lineage>
        <taxon>Eukaryota</taxon>
        <taxon>Metazoa</taxon>
        <taxon>Ecdysozoa</taxon>
        <taxon>Arthropoda</taxon>
        <taxon>Chelicerata</taxon>
        <taxon>Arachnida</taxon>
        <taxon>Araneae</taxon>
        <taxon>Araneomorphae</taxon>
        <taxon>Entelegynae</taxon>
        <taxon>Araneoidea</taxon>
        <taxon>Nephilidae</taxon>
        <taxon>Trichonephila</taxon>
        <taxon>Trichonephila inaurata</taxon>
    </lineage>
</organism>
<protein>
    <submittedName>
        <fullName evidence="2">Uncharacterized protein</fullName>
    </submittedName>
</protein>
<sequence length="165" mass="19426">MVEQWRDKRKRNEGSTESYTKLCVLRHKKKADGKTNWKKRFPSSSWSDHHPIKKSLPGNHSFNMRRVPSCVPSNRKMNSVPASLKQLKKDQATQSLFITRSSSSREKTSPIREMKPLKPRRRHNFNGKQEQSRIYKVQPYKRRSRGTAHHEVHPELKDEGVQDLL</sequence>
<feature type="compositionally biased region" description="Basic and acidic residues" evidence="1">
    <location>
        <begin position="148"/>
        <end position="165"/>
    </location>
</feature>
<evidence type="ECO:0000313" key="2">
    <source>
        <dbReference type="EMBL" id="GFY48855.1"/>
    </source>
</evidence>
<feature type="compositionally biased region" description="Basic and acidic residues" evidence="1">
    <location>
        <begin position="103"/>
        <end position="116"/>
    </location>
</feature>
<gene>
    <name evidence="2" type="ORF">TNIN_286291</name>
</gene>
<feature type="compositionally biased region" description="Polar residues" evidence="1">
    <location>
        <begin position="71"/>
        <end position="81"/>
    </location>
</feature>
<evidence type="ECO:0000313" key="3">
    <source>
        <dbReference type="Proteomes" id="UP000886998"/>
    </source>
</evidence>
<name>A0A8X7BYR2_9ARAC</name>